<organism evidence="2 3">
    <name type="scientific">Acanthosepion pharaonis</name>
    <name type="common">Pharaoh cuttlefish</name>
    <name type="synonym">Sepia pharaonis</name>
    <dbReference type="NCBI Taxonomy" id="158019"/>
    <lineage>
        <taxon>Eukaryota</taxon>
        <taxon>Metazoa</taxon>
        <taxon>Spiralia</taxon>
        <taxon>Lophotrochozoa</taxon>
        <taxon>Mollusca</taxon>
        <taxon>Cephalopoda</taxon>
        <taxon>Coleoidea</taxon>
        <taxon>Decapodiformes</taxon>
        <taxon>Sepiida</taxon>
        <taxon>Sepiina</taxon>
        <taxon>Sepiidae</taxon>
        <taxon>Acanthosepion</taxon>
    </lineage>
</organism>
<keyword evidence="1" id="KW-0175">Coiled coil</keyword>
<dbReference type="AlphaFoldDB" id="A0A812CNN9"/>
<evidence type="ECO:0000256" key="1">
    <source>
        <dbReference type="SAM" id="Coils"/>
    </source>
</evidence>
<evidence type="ECO:0000313" key="2">
    <source>
        <dbReference type="EMBL" id="CAE1275271.1"/>
    </source>
</evidence>
<name>A0A812CNN9_ACAPH</name>
<proteinExistence type="predicted"/>
<accession>A0A812CNN9</accession>
<protein>
    <submittedName>
        <fullName evidence="2">Uncharacterized protein</fullName>
    </submittedName>
</protein>
<keyword evidence="3" id="KW-1185">Reference proteome</keyword>
<sequence length="193" mass="22477">MENFNSPVVADDLESWLESTQYCENCQKLSKTIKNRETVLKKLKSRIIATDKIIKQFHLKKNELTHTQQQLISVTEKLKTADKLSQTLQSKVVCFLNKDPSNQAKDEFEKKLAEKESTIRSLQERLRFTEGEHKIFKESSEFSLTETERLKNEVKRQAKLIQSLETNQKRKTLQLEKSKIPLLDFGGTYLVSL</sequence>
<feature type="coiled-coil region" evidence="1">
    <location>
        <begin position="105"/>
        <end position="167"/>
    </location>
</feature>
<dbReference type="EMBL" id="CAHIKZ030001823">
    <property type="protein sequence ID" value="CAE1275271.1"/>
    <property type="molecule type" value="Genomic_DNA"/>
</dbReference>
<reference evidence="2" key="1">
    <citation type="submission" date="2021-01" db="EMBL/GenBank/DDBJ databases">
        <authorList>
            <person name="Li R."/>
            <person name="Bekaert M."/>
        </authorList>
    </citation>
    <scope>NUCLEOTIDE SEQUENCE</scope>
    <source>
        <strain evidence="2">Farmed</strain>
    </source>
</reference>
<evidence type="ECO:0000313" key="3">
    <source>
        <dbReference type="Proteomes" id="UP000597762"/>
    </source>
</evidence>
<comment type="caution">
    <text evidence="2">The sequence shown here is derived from an EMBL/GenBank/DDBJ whole genome shotgun (WGS) entry which is preliminary data.</text>
</comment>
<dbReference type="Proteomes" id="UP000597762">
    <property type="component" value="Unassembled WGS sequence"/>
</dbReference>
<gene>
    <name evidence="2" type="ORF">SPHA_39362</name>
</gene>